<evidence type="ECO:0000313" key="2">
    <source>
        <dbReference type="EMBL" id="MET3527451.1"/>
    </source>
</evidence>
<proteinExistence type="predicted"/>
<name>A0ABV2ELH1_9CAUL</name>
<evidence type="ECO:0000313" key="3">
    <source>
        <dbReference type="Proteomes" id="UP001549110"/>
    </source>
</evidence>
<organism evidence="2 3">
    <name type="scientific">Phenylobacterium koreense</name>
    <dbReference type="NCBI Taxonomy" id="266125"/>
    <lineage>
        <taxon>Bacteria</taxon>
        <taxon>Pseudomonadati</taxon>
        <taxon>Pseudomonadota</taxon>
        <taxon>Alphaproteobacteria</taxon>
        <taxon>Caulobacterales</taxon>
        <taxon>Caulobacteraceae</taxon>
        <taxon>Phenylobacterium</taxon>
    </lineage>
</organism>
<accession>A0ABV2ELH1</accession>
<dbReference type="PANTHER" id="PTHR37953">
    <property type="entry name" value="UPF0127 PROTEIN MJ1496"/>
    <property type="match status" value="1"/>
</dbReference>
<dbReference type="Pfam" id="PF02643">
    <property type="entry name" value="DUF192"/>
    <property type="match status" value="1"/>
</dbReference>
<protein>
    <submittedName>
        <fullName evidence="2">Uncharacterized membrane protein (UPF0127 family)</fullName>
    </submittedName>
</protein>
<evidence type="ECO:0000256" key="1">
    <source>
        <dbReference type="SAM" id="SignalP"/>
    </source>
</evidence>
<feature type="signal peptide" evidence="1">
    <location>
        <begin position="1"/>
        <end position="28"/>
    </location>
</feature>
<dbReference type="PANTHER" id="PTHR37953:SF1">
    <property type="entry name" value="UPF0127 PROTEIN MJ1496"/>
    <property type="match status" value="1"/>
</dbReference>
<sequence length="181" mass="19316">MTSPMRPRSGLFALAGALILTAACSAQPAAQPAAQAPAVEPNARAVAGAVGQPPAGFEALEVVTSKGRTRFFVEVADNDAERERGLMFRKELAPDRGMLFDFKTPQPAAFWMKNTLIPLDIIYIQRDGTVLSIARNATPLSETPIPSGGPIVGVLELAGGRAEEIGLLPGDRIEHRIFKRD</sequence>
<dbReference type="PROSITE" id="PS51257">
    <property type="entry name" value="PROKAR_LIPOPROTEIN"/>
    <property type="match status" value="1"/>
</dbReference>
<feature type="chain" id="PRO_5045374954" evidence="1">
    <location>
        <begin position="29"/>
        <end position="181"/>
    </location>
</feature>
<reference evidence="2 3" key="1">
    <citation type="submission" date="2024-06" db="EMBL/GenBank/DDBJ databases">
        <title>Genomic Encyclopedia of Type Strains, Phase IV (KMG-IV): sequencing the most valuable type-strain genomes for metagenomic binning, comparative biology and taxonomic classification.</title>
        <authorList>
            <person name="Goeker M."/>
        </authorList>
    </citation>
    <scope>NUCLEOTIDE SEQUENCE [LARGE SCALE GENOMIC DNA]</scope>
    <source>
        <strain evidence="2 3">DSM 17809</strain>
    </source>
</reference>
<keyword evidence="3" id="KW-1185">Reference proteome</keyword>
<keyword evidence="1" id="KW-0732">Signal</keyword>
<comment type="caution">
    <text evidence="2">The sequence shown here is derived from an EMBL/GenBank/DDBJ whole genome shotgun (WGS) entry which is preliminary data.</text>
</comment>
<gene>
    <name evidence="2" type="ORF">ABID41_002569</name>
</gene>
<dbReference type="InterPro" id="IPR003795">
    <property type="entry name" value="DUF192"/>
</dbReference>
<dbReference type="EMBL" id="JBEPLU010000002">
    <property type="protein sequence ID" value="MET3527451.1"/>
    <property type="molecule type" value="Genomic_DNA"/>
</dbReference>
<dbReference type="InterPro" id="IPR038695">
    <property type="entry name" value="Saro_0823-like_sf"/>
</dbReference>
<dbReference type="RefSeq" id="WP_331932534.1">
    <property type="nucleotide sequence ID" value="NZ_JBEPLU010000002.1"/>
</dbReference>
<dbReference type="Proteomes" id="UP001549110">
    <property type="component" value="Unassembled WGS sequence"/>
</dbReference>
<dbReference type="Gene3D" id="2.60.120.1140">
    <property type="entry name" value="Protein of unknown function DUF192"/>
    <property type="match status" value="1"/>
</dbReference>